<dbReference type="PANTHER" id="PTHR47336">
    <property type="entry name" value="TRANSCRIPTION FACTOR HMS1-RELATED"/>
    <property type="match status" value="1"/>
</dbReference>
<dbReference type="Proteomes" id="UP000094336">
    <property type="component" value="Unassembled WGS sequence"/>
</dbReference>
<dbReference type="STRING" id="984486.A0A1E3QUX5"/>
<evidence type="ECO:0000256" key="1">
    <source>
        <dbReference type="SAM" id="Coils"/>
    </source>
</evidence>
<sequence length="786" mass="87597">MEVPLNYTFDDANQFLGLLSQANTVHLNALSPSSVEDESYKNSLSPSKMGQYANGSLSQQLFIDPRSYQNYIPMDMRVEPFPSDNKILGQQTYITPESVDRPSGSNSTLQQVSPPNSDDAALSDDSKTKKSTGSLGKITKPEKKDRSAHNMIEKKYRTNINSKILMLRDAVPSLRVAAGSVDVSMEELDGLAPASKLNKASVLTKATEYIKHLERKNDSLAQEVSDLRMLLAQQSQRLQHPQQMIMMEHIQQQPQFQRTNLQMNNINVNMVMDTNDNTIPAPIQQNGFMSGNLPGKVVMGGMAGIIGTTLFHEDMDFRGLSAFPVFNHPMVVQFSYFIKVILVLGTVLAILQPYLFGQGKSEKLNLFSLLRSILRPFSALVDKTAHTELRSHLQSRLLSGGYTGFQIFWDYLSISTKTKSFENVFVSVIFGKLLTLQYPWIKYGLRYFLNLDHSLLSTMEIPSEYAGFAEFLHNERNPFLDNNELFTRLLDITTGEASETDATVNSSLFTLVPSLRADQVLQDIDILLLEIAVKKDEQYEEDGEEAATTEASIIVTNAVISQMLQDIEPLMVSGSNVARKYQLLRANYDLSVKSLRSAFVLLEQEVEALVTLPLSIAGLSSDEDDGTDDDASLAFTTGKNRTLNLAVPMPDVNLSFESYVLFTSSLIAHYLKTGKNTEAHKLLKFMDFSEKAEDVASKLTLLSFVALHSLLSQVPALWYSSMSTNSILEKMVVCSRIWIGDISHGLLEKDALSVDLRAAVSDHFVKYCFKINGYEDSTDTLHASAE</sequence>
<dbReference type="GeneID" id="30148152"/>
<feature type="region of interest" description="Disordered" evidence="2">
    <location>
        <begin position="96"/>
        <end position="147"/>
    </location>
</feature>
<keyword evidence="1" id="KW-0175">Coiled coil</keyword>
<evidence type="ECO:0000313" key="5">
    <source>
        <dbReference type="Proteomes" id="UP000094336"/>
    </source>
</evidence>
<protein>
    <recommendedName>
        <fullName evidence="3">BHLH domain-containing protein</fullName>
    </recommendedName>
</protein>
<gene>
    <name evidence="4" type="ORF">BABINDRAFT_165034</name>
</gene>
<dbReference type="EMBL" id="KV454427">
    <property type="protein sequence ID" value="ODQ81486.1"/>
    <property type="molecule type" value="Genomic_DNA"/>
</dbReference>
<dbReference type="InterPro" id="IPR036638">
    <property type="entry name" value="HLH_DNA-bd_sf"/>
</dbReference>
<dbReference type="PANTHER" id="PTHR47336:SF2">
    <property type="entry name" value="TRANSCRIPTION FACTOR HMS1-RELATED"/>
    <property type="match status" value="1"/>
</dbReference>
<proteinExistence type="predicted"/>
<dbReference type="AlphaFoldDB" id="A0A1E3QUX5"/>
<dbReference type="OrthoDB" id="2133190at2759"/>
<dbReference type="SMART" id="SM00353">
    <property type="entry name" value="HLH"/>
    <property type="match status" value="1"/>
</dbReference>
<reference evidence="5" key="1">
    <citation type="submission" date="2016-05" db="EMBL/GenBank/DDBJ databases">
        <title>Comparative genomics of biotechnologically important yeasts.</title>
        <authorList>
            <consortium name="DOE Joint Genome Institute"/>
            <person name="Riley R."/>
            <person name="Haridas S."/>
            <person name="Wolfe K.H."/>
            <person name="Lopes M.R."/>
            <person name="Hittinger C.T."/>
            <person name="Goker M."/>
            <person name="Salamov A."/>
            <person name="Wisecaver J."/>
            <person name="Long T.M."/>
            <person name="Aerts A.L."/>
            <person name="Barry K."/>
            <person name="Choi C."/>
            <person name="Clum A."/>
            <person name="Coughlan A.Y."/>
            <person name="Deshpande S."/>
            <person name="Douglass A.P."/>
            <person name="Hanson S.J."/>
            <person name="Klenk H.-P."/>
            <person name="Labutti K."/>
            <person name="Lapidus A."/>
            <person name="Lindquist E."/>
            <person name="Lipzen A."/>
            <person name="Meier-Kolthoff J.P."/>
            <person name="Ohm R.A."/>
            <person name="Otillar R.P."/>
            <person name="Pangilinan J."/>
            <person name="Peng Y."/>
            <person name="Rokas A."/>
            <person name="Rosa C.A."/>
            <person name="Scheuner C."/>
            <person name="Sibirny A.A."/>
            <person name="Slot J.C."/>
            <person name="Stielow J.B."/>
            <person name="Sun H."/>
            <person name="Kurtzman C.P."/>
            <person name="Blackwell M."/>
            <person name="Grigoriev I.V."/>
            <person name="Jeffries T.W."/>
        </authorList>
    </citation>
    <scope>NUCLEOTIDE SEQUENCE [LARGE SCALE GENOMIC DNA]</scope>
    <source>
        <strain evidence="5">NRRL Y-12698</strain>
    </source>
</reference>
<accession>A0A1E3QUX5</accession>
<keyword evidence="5" id="KW-1185">Reference proteome</keyword>
<dbReference type="InterPro" id="IPR052099">
    <property type="entry name" value="Regulatory_TF_Diverse"/>
</dbReference>
<feature type="coiled-coil region" evidence="1">
    <location>
        <begin position="203"/>
        <end position="230"/>
    </location>
</feature>
<feature type="domain" description="BHLH" evidence="3">
    <location>
        <begin position="144"/>
        <end position="213"/>
    </location>
</feature>
<evidence type="ECO:0000256" key="2">
    <source>
        <dbReference type="SAM" id="MobiDB-lite"/>
    </source>
</evidence>
<organism evidence="4 5">
    <name type="scientific">Babjeviella inositovora NRRL Y-12698</name>
    <dbReference type="NCBI Taxonomy" id="984486"/>
    <lineage>
        <taxon>Eukaryota</taxon>
        <taxon>Fungi</taxon>
        <taxon>Dikarya</taxon>
        <taxon>Ascomycota</taxon>
        <taxon>Saccharomycotina</taxon>
        <taxon>Pichiomycetes</taxon>
        <taxon>Serinales incertae sedis</taxon>
        <taxon>Babjeviella</taxon>
    </lineage>
</organism>
<dbReference type="RefSeq" id="XP_018986814.1">
    <property type="nucleotide sequence ID" value="XM_019130299.1"/>
</dbReference>
<dbReference type="CDD" id="cd11399">
    <property type="entry name" value="bHLHzip_scHMS1_like"/>
    <property type="match status" value="1"/>
</dbReference>
<dbReference type="InterPro" id="IPR011598">
    <property type="entry name" value="bHLH_dom"/>
</dbReference>
<name>A0A1E3QUX5_9ASCO</name>
<evidence type="ECO:0000259" key="3">
    <source>
        <dbReference type="PROSITE" id="PS50888"/>
    </source>
</evidence>
<evidence type="ECO:0000313" key="4">
    <source>
        <dbReference type="EMBL" id="ODQ81486.1"/>
    </source>
</evidence>
<dbReference type="Gene3D" id="4.10.280.10">
    <property type="entry name" value="Helix-loop-helix DNA-binding domain"/>
    <property type="match status" value="1"/>
</dbReference>
<feature type="compositionally biased region" description="Polar residues" evidence="2">
    <location>
        <begin position="103"/>
        <end position="116"/>
    </location>
</feature>
<dbReference type="GO" id="GO:0046983">
    <property type="term" value="F:protein dimerization activity"/>
    <property type="evidence" value="ECO:0007669"/>
    <property type="project" value="InterPro"/>
</dbReference>
<dbReference type="SUPFAM" id="SSF47459">
    <property type="entry name" value="HLH, helix-loop-helix DNA-binding domain"/>
    <property type="match status" value="1"/>
</dbReference>
<dbReference type="PROSITE" id="PS50888">
    <property type="entry name" value="BHLH"/>
    <property type="match status" value="1"/>
</dbReference>
<dbReference type="Pfam" id="PF00010">
    <property type="entry name" value="HLH"/>
    <property type="match status" value="1"/>
</dbReference>